<comment type="caution">
    <text evidence="1">The sequence shown here is derived from an EMBL/GenBank/DDBJ whole genome shotgun (WGS) entry which is preliminary data.</text>
</comment>
<reference evidence="1 2" key="1">
    <citation type="submission" date="2024-01" db="EMBL/GenBank/DDBJ databases">
        <title>The genomes of 5 underutilized Papilionoideae crops provide insights into root nodulation and disease resistanc.</title>
        <authorList>
            <person name="Jiang F."/>
        </authorList>
    </citation>
    <scope>NUCLEOTIDE SEQUENCE [LARGE SCALE GENOMIC DNA]</scope>
    <source>
        <strain evidence="1">LVBAO_FW01</strain>
        <tissue evidence="1">Leaves</tissue>
    </source>
</reference>
<proteinExistence type="predicted"/>
<dbReference type="Proteomes" id="UP001367508">
    <property type="component" value="Unassembled WGS sequence"/>
</dbReference>
<protein>
    <submittedName>
        <fullName evidence="1">Uncharacterized protein</fullName>
    </submittedName>
</protein>
<gene>
    <name evidence="1" type="ORF">VNO77_14172</name>
</gene>
<sequence>MSVMTTELREGASNLVPSVQNSDEWKLEHKLAALDRLLTSLATSSHNSYILVIVCASANPALFGEDEASETIKSMLWCERKTELPRDPQDGYTMAFLIVNEGTYAKSNQLKWLGMQPHYTGSQDSKMPKLSQVSKIPELPLQVSKIPELPQIPNSHFFPYQYNYRSVP</sequence>
<organism evidence="1 2">
    <name type="scientific">Canavalia gladiata</name>
    <name type="common">Sword bean</name>
    <name type="synonym">Dolichos gladiatus</name>
    <dbReference type="NCBI Taxonomy" id="3824"/>
    <lineage>
        <taxon>Eukaryota</taxon>
        <taxon>Viridiplantae</taxon>
        <taxon>Streptophyta</taxon>
        <taxon>Embryophyta</taxon>
        <taxon>Tracheophyta</taxon>
        <taxon>Spermatophyta</taxon>
        <taxon>Magnoliopsida</taxon>
        <taxon>eudicotyledons</taxon>
        <taxon>Gunneridae</taxon>
        <taxon>Pentapetalae</taxon>
        <taxon>rosids</taxon>
        <taxon>fabids</taxon>
        <taxon>Fabales</taxon>
        <taxon>Fabaceae</taxon>
        <taxon>Papilionoideae</taxon>
        <taxon>50 kb inversion clade</taxon>
        <taxon>NPAAA clade</taxon>
        <taxon>indigoferoid/millettioid clade</taxon>
        <taxon>Phaseoleae</taxon>
        <taxon>Canavalia</taxon>
    </lineage>
</organism>
<dbReference type="EMBL" id="JAYMYQ010000003">
    <property type="protein sequence ID" value="KAK7344503.1"/>
    <property type="molecule type" value="Genomic_DNA"/>
</dbReference>
<dbReference type="AlphaFoldDB" id="A0AAN9M2G3"/>
<accession>A0AAN9M2G3</accession>
<name>A0AAN9M2G3_CANGL</name>
<keyword evidence="2" id="KW-1185">Reference proteome</keyword>
<evidence type="ECO:0000313" key="2">
    <source>
        <dbReference type="Proteomes" id="UP001367508"/>
    </source>
</evidence>
<evidence type="ECO:0000313" key="1">
    <source>
        <dbReference type="EMBL" id="KAK7344503.1"/>
    </source>
</evidence>